<accession>A0A484HM67</accession>
<dbReference type="EMBL" id="CAACVI010000034">
    <property type="protein sequence ID" value="VEN74676.1"/>
    <property type="molecule type" value="Genomic_DNA"/>
</dbReference>
<name>A0A484HM67_9BACT</name>
<protein>
    <submittedName>
        <fullName evidence="1">Uncharacterized protein</fullName>
    </submittedName>
</protein>
<reference evidence="1" key="1">
    <citation type="submission" date="2019-01" db="EMBL/GenBank/DDBJ databases">
        <authorList>
            <consortium name="Genoscope - CEA"/>
            <person name="William W."/>
        </authorList>
    </citation>
    <scope>NUCLEOTIDE SEQUENCE</scope>
    <source>
        <strain evidence="1">CR-1</strain>
    </source>
</reference>
<evidence type="ECO:0000313" key="1">
    <source>
        <dbReference type="EMBL" id="VEN74676.1"/>
    </source>
</evidence>
<dbReference type="AlphaFoldDB" id="A0A484HM67"/>
<sequence length="323" mass="34780">MAIEKIHIRGARLESEAVRFDCPDPDPSAPGLCLFLDILKERRIPIRSLSRSASGGPCFSHLCFSEKDEEAARAAAARPELKGRVKMAGRAGILSLFPHRGRLEILGAFVSALERAGAAPLFMSSSLASLTWGFHVHEMEAAVGAVRECFDAPAIGPPEGGMETEAVYMEPRIRIYGAREARRLSLFEMGMASGPGPCLSELGEMGADFEMAFIQSLPGREPRLFVFLKERWAREARRRMEGRGAGDFSGLSESASGADLLFFHGPHFKDRHGVAQAAFDVLKKSGVRLLAGSCSESTLYAAMPGGGLEKALPAVAASFEAPK</sequence>
<organism evidence="1">
    <name type="scientific">uncultured Desulfobacteraceae bacterium</name>
    <dbReference type="NCBI Taxonomy" id="218296"/>
    <lineage>
        <taxon>Bacteria</taxon>
        <taxon>Pseudomonadati</taxon>
        <taxon>Thermodesulfobacteriota</taxon>
        <taxon>Desulfobacteria</taxon>
        <taxon>Desulfobacterales</taxon>
        <taxon>Desulfobacteraceae</taxon>
        <taxon>environmental samples</taxon>
    </lineage>
</organism>
<proteinExistence type="predicted"/>
<gene>
    <name evidence="1" type="ORF">EPICR_40263</name>
</gene>